<reference evidence="1" key="1">
    <citation type="submission" date="2021-07" db="EMBL/GenBank/DDBJ databases">
        <authorList>
            <person name="Catto M.A."/>
            <person name="Jacobson A."/>
            <person name="Kennedy G."/>
            <person name="Labadie P."/>
            <person name="Hunt B.G."/>
            <person name="Srinivasan R."/>
        </authorList>
    </citation>
    <scope>NUCLEOTIDE SEQUENCE</scope>
    <source>
        <strain evidence="1">PL_HMW_Pooled</strain>
        <tissue evidence="1">Head</tissue>
    </source>
</reference>
<dbReference type="EMBL" id="JAHWGI010001442">
    <property type="protein sequence ID" value="KAK3932999.1"/>
    <property type="molecule type" value="Genomic_DNA"/>
</dbReference>
<evidence type="ECO:0000313" key="2">
    <source>
        <dbReference type="Proteomes" id="UP001219518"/>
    </source>
</evidence>
<evidence type="ECO:0000313" key="1">
    <source>
        <dbReference type="EMBL" id="KAK3932999.1"/>
    </source>
</evidence>
<reference evidence="1" key="2">
    <citation type="journal article" date="2023" name="BMC Genomics">
        <title>Pest status, molecular evolution, and epigenetic factors derived from the genome assembly of Frankliniella fusca, a thysanopteran phytovirus vector.</title>
        <authorList>
            <person name="Catto M.A."/>
            <person name="Labadie P.E."/>
            <person name="Jacobson A.L."/>
            <person name="Kennedy G.G."/>
            <person name="Srinivasan R."/>
            <person name="Hunt B.G."/>
        </authorList>
    </citation>
    <scope>NUCLEOTIDE SEQUENCE</scope>
    <source>
        <strain evidence="1">PL_HMW_Pooled</strain>
    </source>
</reference>
<keyword evidence="2" id="KW-1185">Reference proteome</keyword>
<name>A0AAE1I447_9NEOP</name>
<proteinExistence type="predicted"/>
<protein>
    <submittedName>
        <fullName evidence="1">1-phosphatidylinositol 4,5-bisphosphate phosphodiesterase epsilon-1</fullName>
    </submittedName>
</protein>
<gene>
    <name evidence="1" type="ORF">KUF71_017187</name>
</gene>
<dbReference type="AlphaFoldDB" id="A0AAE1I447"/>
<organism evidence="1 2">
    <name type="scientific">Frankliniella fusca</name>
    <dbReference type="NCBI Taxonomy" id="407009"/>
    <lineage>
        <taxon>Eukaryota</taxon>
        <taxon>Metazoa</taxon>
        <taxon>Ecdysozoa</taxon>
        <taxon>Arthropoda</taxon>
        <taxon>Hexapoda</taxon>
        <taxon>Insecta</taxon>
        <taxon>Pterygota</taxon>
        <taxon>Neoptera</taxon>
        <taxon>Paraneoptera</taxon>
        <taxon>Thysanoptera</taxon>
        <taxon>Terebrantia</taxon>
        <taxon>Thripoidea</taxon>
        <taxon>Thripidae</taxon>
        <taxon>Frankliniella</taxon>
    </lineage>
</organism>
<comment type="caution">
    <text evidence="1">The sequence shown here is derived from an EMBL/GenBank/DDBJ whole genome shotgun (WGS) entry which is preliminary data.</text>
</comment>
<dbReference type="Proteomes" id="UP001219518">
    <property type="component" value="Unassembled WGS sequence"/>
</dbReference>
<accession>A0AAE1I447</accession>
<sequence>MHNFSCITMLNTVPYAQIRAELCTTCNIVMHKMLCITMVV</sequence>